<dbReference type="EMBL" id="OX451735">
    <property type="protein sequence ID" value="CAI8591752.1"/>
    <property type="molecule type" value="Genomic_DNA"/>
</dbReference>
<reference evidence="1 2" key="1">
    <citation type="submission" date="2023-01" db="EMBL/GenBank/DDBJ databases">
        <authorList>
            <person name="Kreplak J."/>
        </authorList>
    </citation>
    <scope>NUCLEOTIDE SEQUENCE [LARGE SCALE GENOMIC DNA]</scope>
</reference>
<accession>A0AAV0Z6L2</accession>
<protein>
    <recommendedName>
        <fullName evidence="3">Reverse transcriptase domain-containing protein</fullName>
    </recommendedName>
</protein>
<evidence type="ECO:0008006" key="3">
    <source>
        <dbReference type="Google" id="ProtNLM"/>
    </source>
</evidence>
<dbReference type="AlphaFoldDB" id="A0AAV0Z6L2"/>
<dbReference type="Proteomes" id="UP001157006">
    <property type="component" value="Chromosome 1S"/>
</dbReference>
<proteinExistence type="predicted"/>
<organism evidence="1 2">
    <name type="scientific">Vicia faba</name>
    <name type="common">Broad bean</name>
    <name type="synonym">Faba vulgaris</name>
    <dbReference type="NCBI Taxonomy" id="3906"/>
    <lineage>
        <taxon>Eukaryota</taxon>
        <taxon>Viridiplantae</taxon>
        <taxon>Streptophyta</taxon>
        <taxon>Embryophyta</taxon>
        <taxon>Tracheophyta</taxon>
        <taxon>Spermatophyta</taxon>
        <taxon>Magnoliopsida</taxon>
        <taxon>eudicotyledons</taxon>
        <taxon>Gunneridae</taxon>
        <taxon>Pentapetalae</taxon>
        <taxon>rosids</taxon>
        <taxon>fabids</taxon>
        <taxon>Fabales</taxon>
        <taxon>Fabaceae</taxon>
        <taxon>Papilionoideae</taxon>
        <taxon>50 kb inversion clade</taxon>
        <taxon>NPAAA clade</taxon>
        <taxon>Hologalegina</taxon>
        <taxon>IRL clade</taxon>
        <taxon>Fabeae</taxon>
        <taxon>Vicia</taxon>
    </lineage>
</organism>
<evidence type="ECO:0000313" key="2">
    <source>
        <dbReference type="Proteomes" id="UP001157006"/>
    </source>
</evidence>
<gene>
    <name evidence="1" type="ORF">VFH_I005800</name>
</gene>
<evidence type="ECO:0000313" key="1">
    <source>
        <dbReference type="EMBL" id="CAI8591752.1"/>
    </source>
</evidence>
<name>A0AAV0Z6L2_VICFA</name>
<keyword evidence="2" id="KW-1185">Reference proteome</keyword>
<sequence length="112" mass="12888">MSPLLFVMGVKYLSRSMKKVGSLDKFRFHENCKILNLNHLSFADDVLLFFHGDYQSSYLMLLDMLLFSKTSGLYPNKNKSEIYWSGMKETDFLRVVSISNTLACLSTLKDIS</sequence>